<evidence type="ECO:0000259" key="5">
    <source>
        <dbReference type="Pfam" id="PF06094"/>
    </source>
</evidence>
<dbReference type="InterPro" id="IPR009288">
    <property type="entry name" value="AIG2-like_dom"/>
</dbReference>
<evidence type="ECO:0000256" key="2">
    <source>
        <dbReference type="ARBA" id="ARBA00022679"/>
    </source>
</evidence>
<feature type="domain" description="Gamma-glutamylcyclotransferase AIG2-like" evidence="5">
    <location>
        <begin position="56"/>
        <end position="151"/>
    </location>
</feature>
<dbReference type="OrthoDB" id="3262926at2759"/>
<reference evidence="6 7" key="1">
    <citation type="journal article" date="2016" name="Nat. Commun.">
        <title>Ectomycorrhizal ecology is imprinted in the genome of the dominant symbiotic fungus Cenococcum geophilum.</title>
        <authorList>
            <consortium name="DOE Joint Genome Institute"/>
            <person name="Peter M."/>
            <person name="Kohler A."/>
            <person name="Ohm R.A."/>
            <person name="Kuo A."/>
            <person name="Krutzmann J."/>
            <person name="Morin E."/>
            <person name="Arend M."/>
            <person name="Barry K.W."/>
            <person name="Binder M."/>
            <person name="Choi C."/>
            <person name="Clum A."/>
            <person name="Copeland A."/>
            <person name="Grisel N."/>
            <person name="Haridas S."/>
            <person name="Kipfer T."/>
            <person name="LaButti K."/>
            <person name="Lindquist E."/>
            <person name="Lipzen A."/>
            <person name="Maire R."/>
            <person name="Meier B."/>
            <person name="Mihaltcheva S."/>
            <person name="Molinier V."/>
            <person name="Murat C."/>
            <person name="Poggeler S."/>
            <person name="Quandt C.A."/>
            <person name="Sperisen C."/>
            <person name="Tritt A."/>
            <person name="Tisserant E."/>
            <person name="Crous P.W."/>
            <person name="Henrissat B."/>
            <person name="Nehls U."/>
            <person name="Egli S."/>
            <person name="Spatafora J.W."/>
            <person name="Grigoriev I.V."/>
            <person name="Martin F.M."/>
        </authorList>
    </citation>
    <scope>NUCLEOTIDE SEQUENCE [LARGE SCALE GENOMIC DNA]</scope>
    <source>
        <strain evidence="6 7">CBS 207.34</strain>
    </source>
</reference>
<feature type="non-terminal residue" evidence="6">
    <location>
        <position position="161"/>
    </location>
</feature>
<dbReference type="InterPro" id="IPR045038">
    <property type="entry name" value="AIG2-like"/>
</dbReference>
<evidence type="ECO:0000313" key="7">
    <source>
        <dbReference type="Proteomes" id="UP000250140"/>
    </source>
</evidence>
<dbReference type="Pfam" id="PF06094">
    <property type="entry name" value="GGACT"/>
    <property type="match status" value="1"/>
</dbReference>
<name>A0A8E2EUC1_9PEZI</name>
<feature type="non-terminal residue" evidence="6">
    <location>
        <position position="1"/>
    </location>
</feature>
<evidence type="ECO:0000256" key="1">
    <source>
        <dbReference type="ARBA" id="ARBA00008861"/>
    </source>
</evidence>
<feature type="region of interest" description="Disordered" evidence="4">
    <location>
        <begin position="19"/>
        <end position="43"/>
    </location>
</feature>
<dbReference type="PANTHER" id="PTHR31544:SF4">
    <property type="entry name" value="GAMMA-GLUTAMYLCYCLOTRANSFERASE-RELATED"/>
    <property type="match status" value="1"/>
</dbReference>
<accession>A0A8E2EUC1</accession>
<dbReference type="SUPFAM" id="SSF110857">
    <property type="entry name" value="Gamma-glutamyl cyclotransferase-like"/>
    <property type="match status" value="1"/>
</dbReference>
<sequence>QSSFRPTTIRLSKASKDLSNTSIHPTLGKDSTLPQNRPNKKNPAFEPAQYQYLVWYFFYGTLANTESLDHILGILHRAEMPVLRSSSMVDGAIKSWQGKYKALVDTPGSHADGWSYQVTSEDQEEALLIYETENYEIVRCNIKLSSTGAEMEQVVQGCTFR</sequence>
<dbReference type="CDD" id="cd06661">
    <property type="entry name" value="GGCT_like"/>
    <property type="match status" value="1"/>
</dbReference>
<keyword evidence="2" id="KW-0808">Transferase</keyword>
<dbReference type="AlphaFoldDB" id="A0A8E2EUC1"/>
<dbReference type="EMBL" id="KV750391">
    <property type="protein sequence ID" value="OCL05004.1"/>
    <property type="molecule type" value="Genomic_DNA"/>
</dbReference>
<gene>
    <name evidence="6" type="ORF">AOQ84DRAFT_269781</name>
</gene>
<evidence type="ECO:0000256" key="4">
    <source>
        <dbReference type="SAM" id="MobiDB-lite"/>
    </source>
</evidence>
<organism evidence="6 7">
    <name type="scientific">Glonium stellatum</name>
    <dbReference type="NCBI Taxonomy" id="574774"/>
    <lineage>
        <taxon>Eukaryota</taxon>
        <taxon>Fungi</taxon>
        <taxon>Dikarya</taxon>
        <taxon>Ascomycota</taxon>
        <taxon>Pezizomycotina</taxon>
        <taxon>Dothideomycetes</taxon>
        <taxon>Pleosporomycetidae</taxon>
        <taxon>Gloniales</taxon>
        <taxon>Gloniaceae</taxon>
        <taxon>Glonium</taxon>
    </lineage>
</organism>
<dbReference type="GO" id="GO:0016740">
    <property type="term" value="F:transferase activity"/>
    <property type="evidence" value="ECO:0007669"/>
    <property type="project" value="UniProtKB-KW"/>
</dbReference>
<evidence type="ECO:0000256" key="3">
    <source>
        <dbReference type="ARBA" id="ARBA00030602"/>
    </source>
</evidence>
<comment type="similarity">
    <text evidence="1">Belongs to the gamma-glutamylcyclotransferase family.</text>
</comment>
<protein>
    <recommendedName>
        <fullName evidence="3">Putative gamma-glutamylcyclotransferase</fullName>
    </recommendedName>
</protein>
<dbReference type="Proteomes" id="UP000250140">
    <property type="component" value="Unassembled WGS sequence"/>
</dbReference>
<dbReference type="PANTHER" id="PTHR31544">
    <property type="entry name" value="AIG2-LIKE PROTEIN D"/>
    <property type="match status" value="1"/>
</dbReference>
<proteinExistence type="inferred from homology"/>
<dbReference type="InterPro" id="IPR036568">
    <property type="entry name" value="GGCT-like_sf"/>
</dbReference>
<dbReference type="InterPro" id="IPR013024">
    <property type="entry name" value="GGCT-like"/>
</dbReference>
<keyword evidence="7" id="KW-1185">Reference proteome</keyword>
<dbReference type="Gene3D" id="3.10.490.10">
    <property type="entry name" value="Gamma-glutamyl cyclotransferase-like"/>
    <property type="match status" value="1"/>
</dbReference>
<evidence type="ECO:0000313" key="6">
    <source>
        <dbReference type="EMBL" id="OCL05004.1"/>
    </source>
</evidence>